<keyword evidence="3" id="KW-1185">Reference proteome</keyword>
<dbReference type="AlphaFoldDB" id="A0A8H5B9Q1"/>
<organism evidence="2 3">
    <name type="scientific">Psilocybe cf. subviscida</name>
    <dbReference type="NCBI Taxonomy" id="2480587"/>
    <lineage>
        <taxon>Eukaryota</taxon>
        <taxon>Fungi</taxon>
        <taxon>Dikarya</taxon>
        <taxon>Basidiomycota</taxon>
        <taxon>Agaricomycotina</taxon>
        <taxon>Agaricomycetes</taxon>
        <taxon>Agaricomycetidae</taxon>
        <taxon>Agaricales</taxon>
        <taxon>Agaricineae</taxon>
        <taxon>Strophariaceae</taxon>
        <taxon>Psilocybe</taxon>
    </lineage>
</organism>
<gene>
    <name evidence="2" type="ORF">D9619_008288</name>
</gene>
<reference evidence="2 3" key="1">
    <citation type="journal article" date="2020" name="ISME J.">
        <title>Uncovering the hidden diversity of litter-decomposition mechanisms in mushroom-forming fungi.</title>
        <authorList>
            <person name="Floudas D."/>
            <person name="Bentzer J."/>
            <person name="Ahren D."/>
            <person name="Johansson T."/>
            <person name="Persson P."/>
            <person name="Tunlid A."/>
        </authorList>
    </citation>
    <scope>NUCLEOTIDE SEQUENCE [LARGE SCALE GENOMIC DNA]</scope>
    <source>
        <strain evidence="2 3">CBS 101986</strain>
    </source>
</reference>
<evidence type="ECO:0000313" key="3">
    <source>
        <dbReference type="Proteomes" id="UP000567179"/>
    </source>
</evidence>
<sequence length="478" mass="53549">MYELIYSILQAVDNTSDLLSLALCCTLLREEAQRLLFFHPIPSRHQQKRFLATIIKSPSRLALMVHRFALRYPVAPDRPSERGVSSDLAFALRAMRKLKRLRVDTSGIYPGILQGCTFKLDVFVWGSLCITQDLTSLLAGFLPWQPNLRHLGLFGTINGERVNPLFIRALCPKLESLATSSNSVVDIFFSHHRPIQSLQWMLNSIGPTSTSPQLSQIKSYRVIVGNLTRELPILRHLTSLVLLELTTAKPGAHLMFNNKMDFLEVSSNLRVLILTSDSPYPDPPRGESSPPPYFDVIRNAFDACKTLRYIDVSIPSVRPGRKYERFFPPRDLEDPVRSAILRADEIETRGGDISVIYDPAPSPALSGALSEPPFVRVPKALLRRRLRLLRTHEPKIALARKSKSWLVGGLPHVHKRARNTTGASRCIKWDPGTRTRRAANLNTRGRAGVRSSFSPTIQLPTQHHPTPAAGASRSIAHP</sequence>
<proteinExistence type="predicted"/>
<feature type="region of interest" description="Disordered" evidence="1">
    <location>
        <begin position="445"/>
        <end position="478"/>
    </location>
</feature>
<dbReference type="InterPro" id="IPR032675">
    <property type="entry name" value="LRR_dom_sf"/>
</dbReference>
<dbReference type="SUPFAM" id="SSF52047">
    <property type="entry name" value="RNI-like"/>
    <property type="match status" value="1"/>
</dbReference>
<comment type="caution">
    <text evidence="2">The sequence shown here is derived from an EMBL/GenBank/DDBJ whole genome shotgun (WGS) entry which is preliminary data.</text>
</comment>
<dbReference type="Gene3D" id="3.80.10.10">
    <property type="entry name" value="Ribonuclease Inhibitor"/>
    <property type="match status" value="1"/>
</dbReference>
<feature type="compositionally biased region" description="Polar residues" evidence="1">
    <location>
        <begin position="451"/>
        <end position="464"/>
    </location>
</feature>
<dbReference type="EMBL" id="JAACJJ010000029">
    <property type="protein sequence ID" value="KAF5319143.1"/>
    <property type="molecule type" value="Genomic_DNA"/>
</dbReference>
<accession>A0A8H5B9Q1</accession>
<protein>
    <submittedName>
        <fullName evidence="2">Uncharacterized protein</fullName>
    </submittedName>
</protein>
<evidence type="ECO:0000256" key="1">
    <source>
        <dbReference type="SAM" id="MobiDB-lite"/>
    </source>
</evidence>
<evidence type="ECO:0000313" key="2">
    <source>
        <dbReference type="EMBL" id="KAF5319143.1"/>
    </source>
</evidence>
<dbReference type="Proteomes" id="UP000567179">
    <property type="component" value="Unassembled WGS sequence"/>
</dbReference>
<name>A0A8H5B9Q1_9AGAR</name>